<dbReference type="Proteomes" id="UP000432015">
    <property type="component" value="Unassembled WGS sequence"/>
</dbReference>
<dbReference type="PROSITE" id="PS50850">
    <property type="entry name" value="MFS"/>
    <property type="match status" value="1"/>
</dbReference>
<evidence type="ECO:0000259" key="6">
    <source>
        <dbReference type="PROSITE" id="PS50850"/>
    </source>
</evidence>
<name>A0A7K1KY15_9ACTN</name>
<feature type="transmembrane region" description="Helical" evidence="5">
    <location>
        <begin position="23"/>
        <end position="41"/>
    </location>
</feature>
<comment type="subcellular location">
    <subcellularLocation>
        <location evidence="1">Cell membrane</location>
        <topology evidence="1">Multi-pass membrane protein</topology>
    </subcellularLocation>
</comment>
<evidence type="ECO:0000256" key="5">
    <source>
        <dbReference type="SAM" id="Phobius"/>
    </source>
</evidence>
<dbReference type="InterPro" id="IPR011701">
    <property type="entry name" value="MFS"/>
</dbReference>
<organism evidence="7 8">
    <name type="scientific">Actinomadura litoris</name>
    <dbReference type="NCBI Taxonomy" id="2678616"/>
    <lineage>
        <taxon>Bacteria</taxon>
        <taxon>Bacillati</taxon>
        <taxon>Actinomycetota</taxon>
        <taxon>Actinomycetes</taxon>
        <taxon>Streptosporangiales</taxon>
        <taxon>Thermomonosporaceae</taxon>
        <taxon>Actinomadura</taxon>
    </lineage>
</organism>
<dbReference type="PANTHER" id="PTHR23514:SF13">
    <property type="entry name" value="INNER MEMBRANE PROTEIN YBJJ"/>
    <property type="match status" value="1"/>
</dbReference>
<feature type="transmembrane region" description="Helical" evidence="5">
    <location>
        <begin position="288"/>
        <end position="306"/>
    </location>
</feature>
<evidence type="ECO:0000256" key="3">
    <source>
        <dbReference type="ARBA" id="ARBA00022989"/>
    </source>
</evidence>
<evidence type="ECO:0000313" key="7">
    <source>
        <dbReference type="EMBL" id="MUN36846.1"/>
    </source>
</evidence>
<dbReference type="EMBL" id="WOFH01000003">
    <property type="protein sequence ID" value="MUN36846.1"/>
    <property type="molecule type" value="Genomic_DNA"/>
</dbReference>
<feature type="transmembrane region" description="Helical" evidence="5">
    <location>
        <begin position="113"/>
        <end position="133"/>
    </location>
</feature>
<keyword evidence="2 5" id="KW-0812">Transmembrane</keyword>
<dbReference type="GO" id="GO:0022857">
    <property type="term" value="F:transmembrane transporter activity"/>
    <property type="evidence" value="ECO:0007669"/>
    <property type="project" value="InterPro"/>
</dbReference>
<feature type="transmembrane region" description="Helical" evidence="5">
    <location>
        <begin position="256"/>
        <end position="276"/>
    </location>
</feature>
<reference evidence="7 8" key="1">
    <citation type="submission" date="2019-11" db="EMBL/GenBank/DDBJ databases">
        <authorList>
            <person name="Cao P."/>
        </authorList>
    </citation>
    <scope>NUCLEOTIDE SEQUENCE [LARGE SCALE GENOMIC DNA]</scope>
    <source>
        <strain evidence="7 8">NEAU-AAG5</strain>
    </source>
</reference>
<feature type="domain" description="Major facilitator superfamily (MFS) profile" evidence="6">
    <location>
        <begin position="222"/>
        <end position="408"/>
    </location>
</feature>
<dbReference type="PANTHER" id="PTHR23514">
    <property type="entry name" value="BYPASS OF STOP CODON PROTEIN 6"/>
    <property type="match status" value="1"/>
</dbReference>
<feature type="transmembrane region" description="Helical" evidence="5">
    <location>
        <begin position="61"/>
        <end position="82"/>
    </location>
</feature>
<dbReference type="SUPFAM" id="SSF103473">
    <property type="entry name" value="MFS general substrate transporter"/>
    <property type="match status" value="1"/>
</dbReference>
<comment type="caution">
    <text evidence="7">The sequence shown here is derived from an EMBL/GenBank/DDBJ whole genome shotgun (WGS) entry which is preliminary data.</text>
</comment>
<feature type="transmembrane region" description="Helical" evidence="5">
    <location>
        <begin position="222"/>
        <end position="244"/>
    </location>
</feature>
<keyword evidence="3 5" id="KW-1133">Transmembrane helix</keyword>
<dbReference type="GO" id="GO:0005886">
    <property type="term" value="C:plasma membrane"/>
    <property type="evidence" value="ECO:0007669"/>
    <property type="project" value="UniProtKB-SubCell"/>
</dbReference>
<gene>
    <name evidence="7" type="ORF">GNZ18_09575</name>
</gene>
<dbReference type="AlphaFoldDB" id="A0A7K1KY15"/>
<feature type="transmembrane region" description="Helical" evidence="5">
    <location>
        <begin position="145"/>
        <end position="167"/>
    </location>
</feature>
<dbReference type="Pfam" id="PF07690">
    <property type="entry name" value="MFS_1"/>
    <property type="match status" value="1"/>
</dbReference>
<feature type="transmembrane region" description="Helical" evidence="5">
    <location>
        <begin position="173"/>
        <end position="194"/>
    </location>
</feature>
<sequence>MSDFGVAATEETTSSAVRSDRSGVFAVYAIYAAEGLSFAAVTSRAPEIQLAHGLSDDAINLLVACVPATAIAGGLLAARVAARFGPGPLLRCAQVLFHASVLAVGVVRGVPALVVTLVALALSVGALDAAMNAQAVAVQARAGRSVVNGFFAVWSAMGIAGSLWISLANGTGVSLSAGFAPPAALGLLVALATVRFRLPAEDGAAAPGLEEPACQAVPWRPLLVIGGVLACAYVAEGAVMGFAVKYVQGDLRGSAAVAPLAIAAFALTTVLGRSLADRAIGRWGVPRLVRAGALVTTAGLLAVAAAPGPAVAIGGFALAGLGLCSMAPSAYAAAGRHDPGGRGVAVARVGIFNYIGFVCGTAMVAAVHPLSGYRAGYAVAAVALVVVAALAGRLASGPLQRHRRLATS</sequence>
<dbReference type="InterPro" id="IPR051788">
    <property type="entry name" value="MFS_Transporter"/>
</dbReference>
<protein>
    <submittedName>
        <fullName evidence="7">MFS transporter</fullName>
    </submittedName>
</protein>
<dbReference type="Gene3D" id="1.20.1250.20">
    <property type="entry name" value="MFS general substrate transporter like domains"/>
    <property type="match status" value="2"/>
</dbReference>
<keyword evidence="4 5" id="KW-0472">Membrane</keyword>
<dbReference type="InterPro" id="IPR020846">
    <property type="entry name" value="MFS_dom"/>
</dbReference>
<dbReference type="InterPro" id="IPR036259">
    <property type="entry name" value="MFS_trans_sf"/>
</dbReference>
<evidence type="ECO:0000256" key="2">
    <source>
        <dbReference type="ARBA" id="ARBA00022692"/>
    </source>
</evidence>
<feature type="transmembrane region" description="Helical" evidence="5">
    <location>
        <begin position="346"/>
        <end position="369"/>
    </location>
</feature>
<keyword evidence="8" id="KW-1185">Reference proteome</keyword>
<accession>A0A7K1KY15</accession>
<evidence type="ECO:0000256" key="4">
    <source>
        <dbReference type="ARBA" id="ARBA00023136"/>
    </source>
</evidence>
<evidence type="ECO:0000313" key="8">
    <source>
        <dbReference type="Proteomes" id="UP000432015"/>
    </source>
</evidence>
<evidence type="ECO:0000256" key="1">
    <source>
        <dbReference type="ARBA" id="ARBA00004651"/>
    </source>
</evidence>
<proteinExistence type="predicted"/>
<feature type="transmembrane region" description="Helical" evidence="5">
    <location>
        <begin position="375"/>
        <end position="395"/>
    </location>
</feature>
<feature type="transmembrane region" description="Helical" evidence="5">
    <location>
        <begin position="312"/>
        <end position="334"/>
    </location>
</feature>